<dbReference type="Proteomes" id="UP001152561">
    <property type="component" value="Unassembled WGS sequence"/>
</dbReference>
<gene>
    <name evidence="1" type="ORF">K7X08_020996</name>
</gene>
<proteinExistence type="predicted"/>
<reference evidence="2" key="1">
    <citation type="journal article" date="2023" name="Proc. Natl. Acad. Sci. U.S.A.">
        <title>Genomic and structural basis for evolution of tropane alkaloid biosynthesis.</title>
        <authorList>
            <person name="Wanga Y.-J."/>
            <person name="Taina T."/>
            <person name="Yua J.-Y."/>
            <person name="Lia J."/>
            <person name="Xua B."/>
            <person name="Chenc J."/>
            <person name="D'Auriad J.C."/>
            <person name="Huanga J.-P."/>
            <person name="Huanga S.-X."/>
        </authorList>
    </citation>
    <scope>NUCLEOTIDE SEQUENCE [LARGE SCALE GENOMIC DNA]</scope>
    <source>
        <strain evidence="2">cv. KIB-2019</strain>
    </source>
</reference>
<evidence type="ECO:0000313" key="2">
    <source>
        <dbReference type="Proteomes" id="UP001152561"/>
    </source>
</evidence>
<accession>A0A9Q1RR11</accession>
<sequence length="84" mass="10031">MKKYLHYEKEFWRQKAGRNLHRRPTHPIIPPPFPITRPQEAPLHSQMACDKRKEPPRQGGPPQLETYDEYGRLIIEPVEFTQNN</sequence>
<name>A0A9Q1RR11_9SOLA</name>
<dbReference type="AlphaFoldDB" id="A0A9Q1RR11"/>
<keyword evidence="2" id="KW-1185">Reference proteome</keyword>
<organism evidence="1 2">
    <name type="scientific">Anisodus acutangulus</name>
    <dbReference type="NCBI Taxonomy" id="402998"/>
    <lineage>
        <taxon>Eukaryota</taxon>
        <taxon>Viridiplantae</taxon>
        <taxon>Streptophyta</taxon>
        <taxon>Embryophyta</taxon>
        <taxon>Tracheophyta</taxon>
        <taxon>Spermatophyta</taxon>
        <taxon>Magnoliopsida</taxon>
        <taxon>eudicotyledons</taxon>
        <taxon>Gunneridae</taxon>
        <taxon>Pentapetalae</taxon>
        <taxon>asterids</taxon>
        <taxon>lamiids</taxon>
        <taxon>Solanales</taxon>
        <taxon>Solanaceae</taxon>
        <taxon>Solanoideae</taxon>
        <taxon>Hyoscyameae</taxon>
        <taxon>Anisodus</taxon>
    </lineage>
</organism>
<evidence type="ECO:0000313" key="1">
    <source>
        <dbReference type="EMBL" id="KAJ8568274.1"/>
    </source>
</evidence>
<protein>
    <submittedName>
        <fullName evidence="1">Uncharacterized protein</fullName>
    </submittedName>
</protein>
<dbReference type="EMBL" id="JAJAGQ010000003">
    <property type="protein sequence ID" value="KAJ8568274.1"/>
    <property type="molecule type" value="Genomic_DNA"/>
</dbReference>
<comment type="caution">
    <text evidence="1">The sequence shown here is derived from an EMBL/GenBank/DDBJ whole genome shotgun (WGS) entry which is preliminary data.</text>
</comment>